<feature type="compositionally biased region" description="Basic and acidic residues" evidence="1">
    <location>
        <begin position="47"/>
        <end position="59"/>
    </location>
</feature>
<organism evidence="2 3">
    <name type="scientific">Calycina marina</name>
    <dbReference type="NCBI Taxonomy" id="1763456"/>
    <lineage>
        <taxon>Eukaryota</taxon>
        <taxon>Fungi</taxon>
        <taxon>Dikarya</taxon>
        <taxon>Ascomycota</taxon>
        <taxon>Pezizomycotina</taxon>
        <taxon>Leotiomycetes</taxon>
        <taxon>Helotiales</taxon>
        <taxon>Pezizellaceae</taxon>
        <taxon>Calycina</taxon>
    </lineage>
</organism>
<feature type="region of interest" description="Disordered" evidence="1">
    <location>
        <begin position="553"/>
        <end position="607"/>
    </location>
</feature>
<accession>A0A9P8CJA1</accession>
<evidence type="ECO:0000313" key="2">
    <source>
        <dbReference type="EMBL" id="KAG9247306.1"/>
    </source>
</evidence>
<reference evidence="2" key="1">
    <citation type="journal article" date="2021" name="IMA Fungus">
        <title>Genomic characterization of three marine fungi, including Emericellopsis atlantica sp. nov. with signatures of a generalist lifestyle and marine biomass degradation.</title>
        <authorList>
            <person name="Hagestad O.C."/>
            <person name="Hou L."/>
            <person name="Andersen J.H."/>
            <person name="Hansen E.H."/>
            <person name="Altermark B."/>
            <person name="Li C."/>
            <person name="Kuhnert E."/>
            <person name="Cox R.J."/>
            <person name="Crous P.W."/>
            <person name="Spatafora J.W."/>
            <person name="Lail K."/>
            <person name="Amirebrahimi M."/>
            <person name="Lipzen A."/>
            <person name="Pangilinan J."/>
            <person name="Andreopoulos W."/>
            <person name="Hayes R.D."/>
            <person name="Ng V."/>
            <person name="Grigoriev I.V."/>
            <person name="Jackson S.A."/>
            <person name="Sutton T.D.S."/>
            <person name="Dobson A.D.W."/>
            <person name="Rama T."/>
        </authorList>
    </citation>
    <scope>NUCLEOTIDE SEQUENCE</scope>
    <source>
        <strain evidence="2">TRa3180A</strain>
    </source>
</reference>
<feature type="region of interest" description="Disordered" evidence="1">
    <location>
        <begin position="1016"/>
        <end position="1044"/>
    </location>
</feature>
<feature type="compositionally biased region" description="Polar residues" evidence="1">
    <location>
        <begin position="628"/>
        <end position="643"/>
    </location>
</feature>
<evidence type="ECO:0000313" key="3">
    <source>
        <dbReference type="Proteomes" id="UP000887226"/>
    </source>
</evidence>
<feature type="region of interest" description="Disordered" evidence="1">
    <location>
        <begin position="334"/>
        <end position="399"/>
    </location>
</feature>
<feature type="region of interest" description="Disordered" evidence="1">
    <location>
        <begin position="1114"/>
        <end position="1139"/>
    </location>
</feature>
<dbReference type="Proteomes" id="UP000887226">
    <property type="component" value="Unassembled WGS sequence"/>
</dbReference>
<feature type="compositionally biased region" description="Low complexity" evidence="1">
    <location>
        <begin position="388"/>
        <end position="399"/>
    </location>
</feature>
<dbReference type="SUPFAM" id="SSF53335">
    <property type="entry name" value="S-adenosyl-L-methionine-dependent methyltransferases"/>
    <property type="match status" value="1"/>
</dbReference>
<feature type="region of interest" description="Disordered" evidence="1">
    <location>
        <begin position="1157"/>
        <end position="1225"/>
    </location>
</feature>
<comment type="caution">
    <text evidence="2">The sequence shown here is derived from an EMBL/GenBank/DDBJ whole genome shotgun (WGS) entry which is preliminary data.</text>
</comment>
<dbReference type="OrthoDB" id="5382952at2759"/>
<feature type="region of interest" description="Disordered" evidence="1">
    <location>
        <begin position="628"/>
        <end position="699"/>
    </location>
</feature>
<feature type="region of interest" description="Disordered" evidence="1">
    <location>
        <begin position="903"/>
        <end position="942"/>
    </location>
</feature>
<gene>
    <name evidence="2" type="ORF">BJ878DRAFT_201379</name>
</gene>
<feature type="compositionally biased region" description="Polar residues" evidence="1">
    <location>
        <begin position="1114"/>
        <end position="1128"/>
    </location>
</feature>
<feature type="compositionally biased region" description="Low complexity" evidence="1">
    <location>
        <begin position="646"/>
        <end position="661"/>
    </location>
</feature>
<sequence length="1535" mass="167967">MASYKSGTDSSGKPEDLGMSRRRGYMAPTIRSESRERGNVDLYGPFEPKRVPKTVDRSRQTSLPRLKKQEPLPSTMVQEPRSKTGLGFGAATTTVTITGGTQSEAKVKSSRNLLRRKASSVSKQLPKAESPPLPITEESGGLSPAQWLSSDRPPRARLQNDLNNNHDMMLSNSLLQRAVSPQIIPELDRYRVHPEPDKWYSSKTPAVPKLATHYLPVAKPPSPSYPGATHYGAPSGNPNRHSGYSGSGYSASPSTRYSESPGPGAYSRNTTPTSMSSQSSGIMAPFKPSMPRLKQNSSPVITRSHISRVRAGSINSEAELKTSDNQGLPALVEILTSSSPNSTEKGYGKSKEKKKGLSPTPPTPPPRGSSQKFKKERQLEESPTKPARISTESSMMSTSISSAKSIIVAQSISQSRSIHPVRPSREGTPNLEKETINVIQSNLTGINFSQNKRQSGLPRGTSPILSPEFQKSSKCQPSPSPIQLSYLEGIPASAGLGIIPDIRPPYEEHPTYRTPGTRTPSPSVSNPKSRFGFFGRRNRTAPEVPTIITMERTSRKGPAAGTGHEGYGKYAARGRSTSTGVAGRVRERSTSGAHSSEESVASQTHDPFFLERMSPVVIAGGGEIIENRNTSLDSNTLGSNSGKPFSRPTSESKSSSKTSLSQGPNRTTLWPSALSRENMRTSLAPKRRPPPDSSDEAMSRPTLALRRSMQRLNSFTSTANPPKPILIPDMGTSLSLGSLESSIISEESQMERFADINRGRKGHLTQSRKFEKRPKSPRKWNFFHRSQPADKSKDQEKIEALTVTVGRPPVKAVPHYALLDSSDENLGTDEINLQDILRDAEVVDLSNYDLDALQFGAYKENLRRIEDLNAVMTTGVFLPERSPIIFSSPEPTQTPEMHEAEFQSHKDMTSPKTNMSSEVTKPAEDTTTLLPTAPAPSRPSRLAQVGRIPKVISARPETTSPKSFSRPFTCLSAIHAPQRIVMPDKELFALSPSPPRPSIPEPRQAEIISNILYTSPKGGSETASTSHEDFLSFSPRKNSEATTTTISTSSGLSLLTTAVIPEPGATLAEDEVWDEYNDLMGEKESPSATSSHGDQFRYESCETKSVPLSTLQELQSPALSRETSSIQQRLAPANPMRRSMLTSSSVFSVDMSQKIRESAAEKSPTTPMSFGDFFSGYGDRNNAANKQSKPQRSSQESRNSRTSSKHGCTTSELVPISEQEDNSPASQVNLRIGSMTVSKWLTFGHVLFSPAREEMMQMDGTTKAHSILVIDGLGNDDWSFYASETYPFATFYNLSPTRPLSSSQRLSDGPTIPPNHRQVQYTSPLNKFPFPSSTFHIVVFRFPTAMSTASYANIISESKRVLKPGGYLELAVLDLDMLNMGTQARRAVRKLKIQMQTIDPATDLSSASDTVLKLVGKRGFRDVKSCNVGVPVASPIRAKAEPSTKEVSLASMLQDESSASDEGITKMVARVGRWWYTRCYESRIHNLESLASDVIPSFFHDSAVLQECETWNSSFKLVVAYAQKPIQGRRRTNSI</sequence>
<feature type="compositionally biased region" description="Polar residues" evidence="1">
    <location>
        <begin position="267"/>
        <end position="281"/>
    </location>
</feature>
<dbReference type="Gene3D" id="3.40.50.150">
    <property type="entry name" value="Vaccinia Virus protein VP39"/>
    <property type="match status" value="1"/>
</dbReference>
<feature type="compositionally biased region" description="Polar residues" evidence="1">
    <location>
        <begin position="1182"/>
        <end position="1191"/>
    </location>
</feature>
<proteinExistence type="predicted"/>
<feature type="region of interest" description="Disordered" evidence="1">
    <location>
        <begin position="761"/>
        <end position="794"/>
    </location>
</feature>
<feature type="region of interest" description="Disordered" evidence="1">
    <location>
        <begin position="225"/>
        <end position="304"/>
    </location>
</feature>
<keyword evidence="3" id="KW-1185">Reference proteome</keyword>
<feature type="compositionally biased region" description="Polar residues" evidence="1">
    <location>
        <begin position="910"/>
        <end position="919"/>
    </location>
</feature>
<feature type="region of interest" description="Disordered" evidence="1">
    <location>
        <begin position="510"/>
        <end position="536"/>
    </location>
</feature>
<dbReference type="InterPro" id="IPR029063">
    <property type="entry name" value="SAM-dependent_MTases_sf"/>
</dbReference>
<feature type="compositionally biased region" description="Low complexity" evidence="1">
    <location>
        <begin position="89"/>
        <end position="101"/>
    </location>
</feature>
<feature type="compositionally biased region" description="Basic residues" evidence="1">
    <location>
        <begin position="770"/>
        <end position="782"/>
    </location>
</feature>
<name>A0A9P8CJA1_9HELO</name>
<feature type="compositionally biased region" description="Low complexity" evidence="1">
    <location>
        <begin position="1192"/>
        <end position="1202"/>
    </location>
</feature>
<evidence type="ECO:0008006" key="4">
    <source>
        <dbReference type="Google" id="ProtNLM"/>
    </source>
</evidence>
<feature type="region of interest" description="Disordered" evidence="1">
    <location>
        <begin position="1"/>
        <end position="158"/>
    </location>
</feature>
<dbReference type="EMBL" id="MU253776">
    <property type="protein sequence ID" value="KAG9247306.1"/>
    <property type="molecule type" value="Genomic_DNA"/>
</dbReference>
<evidence type="ECO:0000256" key="1">
    <source>
        <dbReference type="SAM" id="MobiDB-lite"/>
    </source>
</evidence>
<protein>
    <recommendedName>
        <fullName evidence="4">Methyltransferase type 11 domain-containing protein</fullName>
    </recommendedName>
</protein>
<feature type="compositionally biased region" description="Polar residues" evidence="1">
    <location>
        <begin position="1"/>
        <end position="11"/>
    </location>
</feature>
<feature type="region of interest" description="Disordered" evidence="1">
    <location>
        <begin position="1081"/>
        <end position="1100"/>
    </location>
</feature>
<feature type="compositionally biased region" description="Polar residues" evidence="1">
    <location>
        <begin position="590"/>
        <end position="605"/>
    </location>
</feature>
<feature type="compositionally biased region" description="Polar residues" evidence="1">
    <location>
        <begin position="514"/>
        <end position="528"/>
    </location>
</feature>
<feature type="compositionally biased region" description="Low complexity" evidence="1">
    <location>
        <begin position="242"/>
        <end position="254"/>
    </location>
</feature>